<sequence length="75" mass="9076">MLQLLLMLLLLLWRYQWCRGRMISIGIARRSIVERAHRRRRHLQLLLMMMAVYLGHFAVAKAGRFRFLLIEVIQK</sequence>
<evidence type="ECO:0000256" key="1">
    <source>
        <dbReference type="SAM" id="Phobius"/>
    </source>
</evidence>
<dbReference type="AlphaFoldDB" id="A0A2M3ZS61"/>
<proteinExistence type="predicted"/>
<evidence type="ECO:0000313" key="3">
    <source>
        <dbReference type="EMBL" id="MBW31396.1"/>
    </source>
</evidence>
<name>A0A2M3ZS61_9DIPT</name>
<organism evidence="3">
    <name type="scientific">Anopheles braziliensis</name>
    <dbReference type="NCBI Taxonomy" id="58242"/>
    <lineage>
        <taxon>Eukaryota</taxon>
        <taxon>Metazoa</taxon>
        <taxon>Ecdysozoa</taxon>
        <taxon>Arthropoda</taxon>
        <taxon>Hexapoda</taxon>
        <taxon>Insecta</taxon>
        <taxon>Pterygota</taxon>
        <taxon>Neoptera</taxon>
        <taxon>Endopterygota</taxon>
        <taxon>Diptera</taxon>
        <taxon>Nematocera</taxon>
        <taxon>Culicoidea</taxon>
        <taxon>Culicidae</taxon>
        <taxon>Anophelinae</taxon>
        <taxon>Anopheles</taxon>
    </lineage>
</organism>
<keyword evidence="2" id="KW-0732">Signal</keyword>
<keyword evidence="1" id="KW-0472">Membrane</keyword>
<keyword evidence="1" id="KW-1133">Transmembrane helix</keyword>
<feature type="transmembrane region" description="Helical" evidence="1">
    <location>
        <begin position="42"/>
        <end position="60"/>
    </location>
</feature>
<evidence type="ECO:0000256" key="2">
    <source>
        <dbReference type="SAM" id="SignalP"/>
    </source>
</evidence>
<accession>A0A2M3ZS61</accession>
<feature type="signal peptide" evidence="2">
    <location>
        <begin position="1"/>
        <end position="20"/>
    </location>
</feature>
<dbReference type="EMBL" id="GGFM01010645">
    <property type="protein sequence ID" value="MBW31396.1"/>
    <property type="molecule type" value="Transcribed_RNA"/>
</dbReference>
<reference evidence="3" key="1">
    <citation type="submission" date="2018-01" db="EMBL/GenBank/DDBJ databases">
        <title>An insight into the sialome of Amazonian anophelines.</title>
        <authorList>
            <person name="Ribeiro J.M."/>
            <person name="Scarpassa V."/>
            <person name="Calvo E."/>
        </authorList>
    </citation>
    <scope>NUCLEOTIDE SEQUENCE</scope>
    <source>
        <tissue evidence="3">Salivary glands</tissue>
    </source>
</reference>
<feature type="chain" id="PRO_5014714312" evidence="2">
    <location>
        <begin position="21"/>
        <end position="75"/>
    </location>
</feature>
<keyword evidence="1" id="KW-0812">Transmembrane</keyword>
<protein>
    <submittedName>
        <fullName evidence="3">Putative secreted peptide</fullName>
    </submittedName>
</protein>